<dbReference type="AlphaFoldDB" id="A0A7J8AK80"/>
<comment type="caution">
    <text evidence="2">The sequence shown here is derived from an EMBL/GenBank/DDBJ whole genome shotgun (WGS) entry which is preliminary data.</text>
</comment>
<gene>
    <name evidence="2" type="ORF">mMyoMyo1_005428</name>
</gene>
<feature type="signal peptide" evidence="1">
    <location>
        <begin position="1"/>
        <end position="35"/>
    </location>
</feature>
<keyword evidence="1" id="KW-0732">Signal</keyword>
<reference evidence="2 3" key="1">
    <citation type="journal article" date="2020" name="Nature">
        <title>Six reference-quality genomes reveal evolution of bat adaptations.</title>
        <authorList>
            <person name="Jebb D."/>
            <person name="Huang Z."/>
            <person name="Pippel M."/>
            <person name="Hughes G.M."/>
            <person name="Lavrichenko K."/>
            <person name="Devanna P."/>
            <person name="Winkler S."/>
            <person name="Jermiin L.S."/>
            <person name="Skirmuntt E.C."/>
            <person name="Katzourakis A."/>
            <person name="Burkitt-Gray L."/>
            <person name="Ray D.A."/>
            <person name="Sullivan K.A.M."/>
            <person name="Roscito J.G."/>
            <person name="Kirilenko B.M."/>
            <person name="Davalos L.M."/>
            <person name="Corthals A.P."/>
            <person name="Power M.L."/>
            <person name="Jones G."/>
            <person name="Ransome R.D."/>
            <person name="Dechmann D.K.N."/>
            <person name="Locatelli A.G."/>
            <person name="Puechmaille S.J."/>
            <person name="Fedrigo O."/>
            <person name="Jarvis E.D."/>
            <person name="Hiller M."/>
            <person name="Vernes S.C."/>
            <person name="Myers E.W."/>
            <person name="Teeling E.C."/>
        </authorList>
    </citation>
    <scope>NUCLEOTIDE SEQUENCE [LARGE SCALE GENOMIC DNA]</scope>
    <source>
        <strain evidence="2">MMyoMyo1</strain>
        <tissue evidence="2">Flight muscle</tissue>
    </source>
</reference>
<organism evidence="2 3">
    <name type="scientific">Myotis myotis</name>
    <name type="common">Greater mouse-eared bat</name>
    <name type="synonym">Vespertilio myotis</name>
    <dbReference type="NCBI Taxonomy" id="51298"/>
    <lineage>
        <taxon>Eukaryota</taxon>
        <taxon>Metazoa</taxon>
        <taxon>Chordata</taxon>
        <taxon>Craniata</taxon>
        <taxon>Vertebrata</taxon>
        <taxon>Euteleostomi</taxon>
        <taxon>Mammalia</taxon>
        <taxon>Eutheria</taxon>
        <taxon>Laurasiatheria</taxon>
        <taxon>Chiroptera</taxon>
        <taxon>Yangochiroptera</taxon>
        <taxon>Vespertilionidae</taxon>
        <taxon>Myotis</taxon>
    </lineage>
</organism>
<protein>
    <submittedName>
        <fullName evidence="2">Gamma-aminobutyric acid type A receptor subunit alpha4</fullName>
    </submittedName>
</protein>
<feature type="chain" id="PRO_5029473438" evidence="1">
    <location>
        <begin position="36"/>
        <end position="107"/>
    </location>
</feature>
<name>A0A7J8AK80_MYOMY</name>
<proteinExistence type="predicted"/>
<evidence type="ECO:0000256" key="1">
    <source>
        <dbReference type="SAM" id="SignalP"/>
    </source>
</evidence>
<keyword evidence="3" id="KW-1185">Reference proteome</keyword>
<evidence type="ECO:0000313" key="2">
    <source>
        <dbReference type="EMBL" id="KAF6386824.1"/>
    </source>
</evidence>
<keyword evidence="2" id="KW-0675">Receptor</keyword>
<dbReference type="EMBL" id="JABWUV010000001">
    <property type="protein sequence ID" value="KAF6386824.1"/>
    <property type="molecule type" value="Genomic_DNA"/>
</dbReference>
<accession>A0A7J8AK80</accession>
<evidence type="ECO:0000313" key="3">
    <source>
        <dbReference type="Proteomes" id="UP000527355"/>
    </source>
</evidence>
<sequence length="107" mass="11434">MVSAKKVPAIATSFGVSFALLHILCLEACLNESPGQNPKEEKLCPEIRILKRFPGDSNVQPRLRTTGLVYRASACGLKGPGFDSGQGYMPGFRAQSPVGDVQEAANQ</sequence>
<dbReference type="VEuPathDB" id="HostDB:GeneID_118668277"/>
<dbReference type="Proteomes" id="UP000527355">
    <property type="component" value="Unassembled WGS sequence"/>
</dbReference>